<sequence length="93" mass="10611">MGRTPRHKKKGEVDVRSLCDRGGVKEKGCGPKGAMTKAKRQYDEKKKEKRTIVVYVEHRICEKPRNWGLARRPPAPALKIVVVDRADRVLYLG</sequence>
<evidence type="ECO:0000313" key="2">
    <source>
        <dbReference type="Proteomes" id="UP000673691"/>
    </source>
</evidence>
<reference evidence="1 2" key="1">
    <citation type="journal article" name="Sci. Rep.">
        <title>Genome-scale phylogenetic analyses confirm Olpidium as the closest living zoosporic fungus to the non-flagellated, terrestrial fungi.</title>
        <authorList>
            <person name="Chang Y."/>
            <person name="Rochon D."/>
            <person name="Sekimoto S."/>
            <person name="Wang Y."/>
            <person name="Chovatia M."/>
            <person name="Sandor L."/>
            <person name="Salamov A."/>
            <person name="Grigoriev I.V."/>
            <person name="Stajich J.E."/>
            <person name="Spatafora J.W."/>
        </authorList>
    </citation>
    <scope>NUCLEOTIDE SEQUENCE [LARGE SCALE GENOMIC DNA]</scope>
    <source>
        <strain evidence="1">S191</strain>
    </source>
</reference>
<evidence type="ECO:0000313" key="1">
    <source>
        <dbReference type="EMBL" id="KAG5458506.1"/>
    </source>
</evidence>
<accession>A0A8H7ZSC8</accession>
<keyword evidence="2" id="KW-1185">Reference proteome</keyword>
<dbReference type="Proteomes" id="UP000673691">
    <property type="component" value="Unassembled WGS sequence"/>
</dbReference>
<dbReference type="EMBL" id="JAEFCI010008361">
    <property type="protein sequence ID" value="KAG5458506.1"/>
    <property type="molecule type" value="Genomic_DNA"/>
</dbReference>
<organism evidence="1 2">
    <name type="scientific">Olpidium bornovanus</name>
    <dbReference type="NCBI Taxonomy" id="278681"/>
    <lineage>
        <taxon>Eukaryota</taxon>
        <taxon>Fungi</taxon>
        <taxon>Fungi incertae sedis</taxon>
        <taxon>Olpidiomycota</taxon>
        <taxon>Olpidiomycotina</taxon>
        <taxon>Olpidiomycetes</taxon>
        <taxon>Olpidiales</taxon>
        <taxon>Olpidiaceae</taxon>
        <taxon>Olpidium</taxon>
    </lineage>
</organism>
<comment type="caution">
    <text evidence="1">The sequence shown here is derived from an EMBL/GenBank/DDBJ whole genome shotgun (WGS) entry which is preliminary data.</text>
</comment>
<protein>
    <submittedName>
        <fullName evidence="1">Uncharacterized protein</fullName>
    </submittedName>
</protein>
<dbReference type="AlphaFoldDB" id="A0A8H7ZSC8"/>
<name>A0A8H7ZSC8_9FUNG</name>
<proteinExistence type="predicted"/>
<gene>
    <name evidence="1" type="ORF">BJ554DRAFT_1249</name>
</gene>